<dbReference type="AlphaFoldDB" id="A0A0M2GXJ8"/>
<name>A0A0M2GXJ8_9ACTN</name>
<protein>
    <submittedName>
        <fullName evidence="2">Uncharacterized protein</fullName>
    </submittedName>
</protein>
<dbReference type="Proteomes" id="UP000034786">
    <property type="component" value="Unassembled WGS sequence"/>
</dbReference>
<accession>A0A0M2GXJ8</accession>
<evidence type="ECO:0000313" key="2">
    <source>
        <dbReference type="EMBL" id="KJK40244.1"/>
    </source>
</evidence>
<dbReference type="STRING" id="284040.UK15_07800"/>
<sequence length="103" mass="11509">MTARLEVLGDDGEWHEVPGVASVELHAEEPDPRPGPEPLPTAQLIEGFMEWGRQAARQYARVADEIMRTVNGAVAAAETYERARRACSDRPAWQSPYGPPRRR</sequence>
<dbReference type="RefSeq" id="WP_031137613.1">
    <property type="nucleotide sequence ID" value="NZ_JYJH01000004.1"/>
</dbReference>
<evidence type="ECO:0000256" key="1">
    <source>
        <dbReference type="SAM" id="MobiDB-lite"/>
    </source>
</evidence>
<dbReference type="PATRIC" id="fig|284040.3.peg.4851"/>
<evidence type="ECO:0000313" key="3">
    <source>
        <dbReference type="Proteomes" id="UP000034786"/>
    </source>
</evidence>
<feature type="region of interest" description="Disordered" evidence="1">
    <location>
        <begin position="84"/>
        <end position="103"/>
    </location>
</feature>
<keyword evidence="3" id="KW-1185">Reference proteome</keyword>
<dbReference type="EMBL" id="JYJH01000004">
    <property type="protein sequence ID" value="KJK40244.1"/>
    <property type="molecule type" value="Genomic_DNA"/>
</dbReference>
<organism evidence="2 3">
    <name type="scientific">Streptomyces variegatus</name>
    <dbReference type="NCBI Taxonomy" id="284040"/>
    <lineage>
        <taxon>Bacteria</taxon>
        <taxon>Bacillati</taxon>
        <taxon>Actinomycetota</taxon>
        <taxon>Actinomycetes</taxon>
        <taxon>Kitasatosporales</taxon>
        <taxon>Streptomycetaceae</taxon>
        <taxon>Streptomyces</taxon>
    </lineage>
</organism>
<proteinExistence type="predicted"/>
<gene>
    <name evidence="2" type="ORF">UK15_07800</name>
</gene>
<reference evidence="3" key="1">
    <citation type="submission" date="2015-02" db="EMBL/GenBank/DDBJ databases">
        <authorList>
            <person name="Ju K.-S."/>
            <person name="Doroghazi J.R."/>
            <person name="Metcalf W."/>
        </authorList>
    </citation>
    <scope>NUCLEOTIDE SEQUENCE [LARGE SCALE GENOMIC DNA]</scope>
    <source>
        <strain evidence="3">NRRL B-16380</strain>
    </source>
</reference>
<comment type="caution">
    <text evidence="2">The sequence shown here is derived from an EMBL/GenBank/DDBJ whole genome shotgun (WGS) entry which is preliminary data.</text>
</comment>